<evidence type="ECO:0000256" key="2">
    <source>
        <dbReference type="ARBA" id="ARBA00022606"/>
    </source>
</evidence>
<evidence type="ECO:0000313" key="9">
    <source>
        <dbReference type="EMBL" id="AML78920.1"/>
    </source>
</evidence>
<evidence type="ECO:0000256" key="6">
    <source>
        <dbReference type="ARBA" id="ARBA00023170"/>
    </source>
</evidence>
<dbReference type="KEGG" id="atr:18431921"/>
<dbReference type="PROSITE" id="PS50113">
    <property type="entry name" value="PAC"/>
    <property type="match status" value="1"/>
</dbReference>
<keyword evidence="6" id="KW-0675">Receptor</keyword>
<dbReference type="GO" id="GO:0009881">
    <property type="term" value="F:photoreceptor activity"/>
    <property type="evidence" value="ECO:0007669"/>
    <property type="project" value="UniProtKB-KW"/>
</dbReference>
<feature type="domain" description="PAS" evidence="7">
    <location>
        <begin position="252"/>
        <end position="323"/>
    </location>
</feature>
<evidence type="ECO:0000256" key="4">
    <source>
        <dbReference type="ARBA" id="ARBA00022643"/>
    </source>
</evidence>
<evidence type="ECO:0000256" key="1">
    <source>
        <dbReference type="ARBA" id="ARBA00022543"/>
    </source>
</evidence>
<protein>
    <submittedName>
        <fullName evidence="9">Putative LOV domain-containing protein</fullName>
    </submittedName>
</protein>
<dbReference type="SUPFAM" id="SSF55785">
    <property type="entry name" value="PYP-like sensor domain (PAS domain)"/>
    <property type="match status" value="2"/>
</dbReference>
<dbReference type="InterPro" id="IPR035965">
    <property type="entry name" value="PAS-like_dom_sf"/>
</dbReference>
<dbReference type="NCBIfam" id="TIGR00229">
    <property type="entry name" value="sensory_box"/>
    <property type="match status" value="2"/>
</dbReference>
<dbReference type="CDD" id="cd00130">
    <property type="entry name" value="PAS"/>
    <property type="match status" value="2"/>
</dbReference>
<dbReference type="InterPro" id="IPR001610">
    <property type="entry name" value="PAC"/>
</dbReference>
<dbReference type="Pfam" id="PF13426">
    <property type="entry name" value="PAS_9"/>
    <property type="match status" value="2"/>
</dbReference>
<evidence type="ECO:0000256" key="5">
    <source>
        <dbReference type="ARBA" id="ARBA00022991"/>
    </source>
</evidence>
<organism evidence="9">
    <name type="scientific">Amborella trichopoda</name>
    <dbReference type="NCBI Taxonomy" id="13333"/>
    <lineage>
        <taxon>Eukaryota</taxon>
        <taxon>Viridiplantae</taxon>
        <taxon>Streptophyta</taxon>
        <taxon>Embryophyta</taxon>
        <taxon>Tracheophyta</taxon>
        <taxon>Spermatophyta</taxon>
        <taxon>Magnoliopsida</taxon>
        <taxon>Amborellales</taxon>
        <taxon>Amborellaceae</taxon>
        <taxon>Amborella</taxon>
    </lineage>
</organism>
<dbReference type="InterPro" id="IPR000014">
    <property type="entry name" value="PAS"/>
</dbReference>
<feature type="domain" description="PAC" evidence="8">
    <location>
        <begin position="326"/>
        <end position="380"/>
    </location>
</feature>
<dbReference type="PROSITE" id="PS50112">
    <property type="entry name" value="PAS"/>
    <property type="match status" value="2"/>
</dbReference>
<name>A0A126X3C8_AMBTC</name>
<accession>A0A126X3C8</accession>
<keyword evidence="3" id="KW-0285">Flavoprotein</keyword>
<keyword evidence="4" id="KW-0288">FMN</keyword>
<dbReference type="GO" id="GO:0009637">
    <property type="term" value="P:response to blue light"/>
    <property type="evidence" value="ECO:0007669"/>
    <property type="project" value="UniProtKB-ARBA"/>
</dbReference>
<dbReference type="AlphaFoldDB" id="A0A126X3C8"/>
<dbReference type="EMBL" id="KU701287">
    <property type="protein sequence ID" value="AML78920.1"/>
    <property type="molecule type" value="mRNA"/>
</dbReference>
<dbReference type="GeneID" id="18431921"/>
<keyword evidence="1" id="KW-0600">Photoreceptor protein</keyword>
<evidence type="ECO:0000259" key="7">
    <source>
        <dbReference type="PROSITE" id="PS50112"/>
    </source>
</evidence>
<dbReference type="PANTHER" id="PTHR47429">
    <property type="entry name" value="PROTEIN TWIN LOV 1"/>
    <property type="match status" value="1"/>
</dbReference>
<sequence length="412" mass="45492">MGLSTVVRERIQVRESKMGSELGTHSSIHQSLTNRYSDWIHEALDELPENFLITDPCLSGHPIVYASKGFLNMSGYSRDEIIGKNGRFFQGPDTDRGSVLQIREAIGEDKTLQISLLNYRKNGTPIWILFHLCPVFSEQDGRVVHFIGVQVPISKDSGSSHFRSITRSLSNNGFLYGVCRKEVYKDPSIDLDLTFVDSDNRGLQADEPGEAREHEKEKAISTINNILSKLAHYSKLMGGAVSGERCGFVSPLSTSLTIALGRIKQSFVLTDPHSPDMSIVYASDAFLTLTGYSRHEVLGRNCRFLQGPFTDVEDVQKIREGIQSGKPCTVRILNYRKDTTSFWNSLHISPVRNSFGKVSFFVGVQLDEASMNEDQGLSSQMRQLGAVGAVKVAVRSLSGAGHVGPSKSQLSS</sequence>
<dbReference type="InterPro" id="IPR000700">
    <property type="entry name" value="PAS-assoc_C"/>
</dbReference>
<keyword evidence="5" id="KW-0157">Chromophore</keyword>
<dbReference type="OrthoDB" id="447251at2759"/>
<dbReference type="SMART" id="SM00086">
    <property type="entry name" value="PAC"/>
    <property type="match status" value="2"/>
</dbReference>
<dbReference type="PANTHER" id="PTHR47429:SF2">
    <property type="entry name" value="PROTEIN TWIN LOV 1"/>
    <property type="match status" value="1"/>
</dbReference>
<evidence type="ECO:0000256" key="3">
    <source>
        <dbReference type="ARBA" id="ARBA00022630"/>
    </source>
</evidence>
<feature type="domain" description="PAS" evidence="7">
    <location>
        <begin position="36"/>
        <end position="85"/>
    </location>
</feature>
<keyword evidence="2" id="KW-0716">Sensory transduction</keyword>
<dbReference type="RefSeq" id="XP_006842095.2">
    <property type="nucleotide sequence ID" value="XM_006842032.3"/>
</dbReference>
<dbReference type="SMART" id="SM00091">
    <property type="entry name" value="PAS"/>
    <property type="match status" value="2"/>
</dbReference>
<dbReference type="Gene3D" id="3.30.450.20">
    <property type="entry name" value="PAS domain"/>
    <property type="match status" value="2"/>
</dbReference>
<reference evidence="9" key="1">
    <citation type="journal article" date="2016" name="Proc. Natl. Acad. Sci. U.S.A.">
        <title>Functional and topological diversity of LOV domain photoreceptors.</title>
        <authorList>
            <person name="Glantz S.T."/>
            <person name="Carpenter E.J."/>
            <person name="Melkonian M."/>
            <person name="Gardner K.H."/>
            <person name="Boyden E.S."/>
            <person name="Wong G.K."/>
            <person name="Chow B.Y."/>
        </authorList>
    </citation>
    <scope>NUCLEOTIDE SEQUENCE</scope>
    <source>
        <strain evidence="9">URDJ_2010032</strain>
    </source>
</reference>
<proteinExistence type="evidence at transcript level"/>
<evidence type="ECO:0000259" key="8">
    <source>
        <dbReference type="PROSITE" id="PS50113"/>
    </source>
</evidence>